<keyword evidence="10" id="KW-1185">Reference proteome</keyword>
<protein>
    <recommendedName>
        <fullName evidence="1 7">Transcriptional regulator MraZ</fullName>
    </recommendedName>
</protein>
<keyword evidence="5 7" id="KW-0238">DNA-binding</keyword>
<dbReference type="GO" id="GO:0000976">
    <property type="term" value="F:transcription cis-regulatory region binding"/>
    <property type="evidence" value="ECO:0007669"/>
    <property type="project" value="TreeGrafter"/>
</dbReference>
<keyword evidence="2 7" id="KW-0963">Cytoplasm</keyword>
<accession>A0A498BVG5</accession>
<evidence type="ECO:0000256" key="2">
    <source>
        <dbReference type="ARBA" id="ARBA00022490"/>
    </source>
</evidence>
<evidence type="ECO:0000256" key="6">
    <source>
        <dbReference type="ARBA" id="ARBA00023163"/>
    </source>
</evidence>
<feature type="domain" description="SpoVT-AbrB" evidence="8">
    <location>
        <begin position="81"/>
        <end position="124"/>
    </location>
</feature>
<evidence type="ECO:0000313" key="10">
    <source>
        <dbReference type="Proteomes" id="UP000275461"/>
    </source>
</evidence>
<keyword evidence="4 7" id="KW-0805">Transcription regulation</keyword>
<dbReference type="AlphaFoldDB" id="A0A498BVG5"/>
<organism evidence="9 10">
    <name type="scientific">Alkalispirillum mobile</name>
    <dbReference type="NCBI Taxonomy" id="85925"/>
    <lineage>
        <taxon>Bacteria</taxon>
        <taxon>Pseudomonadati</taxon>
        <taxon>Pseudomonadota</taxon>
        <taxon>Gammaproteobacteria</taxon>
        <taxon>Chromatiales</taxon>
        <taxon>Ectothiorhodospiraceae</taxon>
        <taxon>Alkalispirillum</taxon>
    </lineage>
</organism>
<dbReference type="GO" id="GO:2000143">
    <property type="term" value="P:negative regulation of DNA-templated transcription initiation"/>
    <property type="evidence" value="ECO:0007669"/>
    <property type="project" value="TreeGrafter"/>
</dbReference>
<comment type="subunit">
    <text evidence="7">Forms oligomers.</text>
</comment>
<dbReference type="PANTHER" id="PTHR34701:SF1">
    <property type="entry name" value="TRANSCRIPTIONAL REGULATOR MRAZ"/>
    <property type="match status" value="1"/>
</dbReference>
<evidence type="ECO:0000256" key="7">
    <source>
        <dbReference type="HAMAP-Rule" id="MF_01008"/>
    </source>
</evidence>
<comment type="subcellular location">
    <subcellularLocation>
        <location evidence="7">Cytoplasm</location>
        <location evidence="7">Nucleoid</location>
    </subcellularLocation>
</comment>
<dbReference type="InterPro" id="IPR020603">
    <property type="entry name" value="MraZ_dom"/>
</dbReference>
<comment type="caution">
    <text evidence="9">The sequence shown here is derived from an EMBL/GenBank/DDBJ whole genome shotgun (WGS) entry which is preliminary data.</text>
</comment>
<dbReference type="InterPro" id="IPR007159">
    <property type="entry name" value="SpoVT-AbrB_dom"/>
</dbReference>
<keyword evidence="3" id="KW-0677">Repeat</keyword>
<dbReference type="InterPro" id="IPR038619">
    <property type="entry name" value="MraZ_sf"/>
</dbReference>
<feature type="domain" description="SpoVT-AbrB" evidence="8">
    <location>
        <begin position="5"/>
        <end position="52"/>
    </location>
</feature>
<evidence type="ECO:0000313" key="9">
    <source>
        <dbReference type="EMBL" id="RLK46867.1"/>
    </source>
</evidence>
<dbReference type="OrthoDB" id="9807753at2"/>
<comment type="similarity">
    <text evidence="7">Belongs to the MraZ family.</text>
</comment>
<dbReference type="Proteomes" id="UP000275461">
    <property type="component" value="Unassembled WGS sequence"/>
</dbReference>
<dbReference type="PROSITE" id="PS51740">
    <property type="entry name" value="SPOVT_ABRB"/>
    <property type="match status" value="2"/>
</dbReference>
<dbReference type="RefSeq" id="WP_121443074.1">
    <property type="nucleotide sequence ID" value="NZ_RCDA01000005.1"/>
</dbReference>
<dbReference type="PANTHER" id="PTHR34701">
    <property type="entry name" value="TRANSCRIPTIONAL REGULATOR MRAZ"/>
    <property type="match status" value="1"/>
</dbReference>
<evidence type="ECO:0000259" key="8">
    <source>
        <dbReference type="PROSITE" id="PS51740"/>
    </source>
</evidence>
<dbReference type="CDD" id="cd16320">
    <property type="entry name" value="MraZ_N"/>
    <property type="match status" value="1"/>
</dbReference>
<sequence length="150" mass="17259">MFRGVTHLNLDAKGRMAFPSRYRDRLMGLCEGEVVATIDYESPCLMLYPLPEWEVLEQQLVKLPTLNPQARRLQRLLIGHAHDLQLDGSGRVLLPQPLRDYADLNKKIVLVGQVHRFELWDADAWEQARTDWLQEAREEGTPEELGGLTL</sequence>
<evidence type="ECO:0000256" key="1">
    <source>
        <dbReference type="ARBA" id="ARBA00013860"/>
    </source>
</evidence>
<evidence type="ECO:0000256" key="4">
    <source>
        <dbReference type="ARBA" id="ARBA00023015"/>
    </source>
</evidence>
<name>A0A498BVG5_9GAMM</name>
<dbReference type="HAMAP" id="MF_01008">
    <property type="entry name" value="MraZ"/>
    <property type="match status" value="1"/>
</dbReference>
<keyword evidence="6 7" id="KW-0804">Transcription</keyword>
<evidence type="ECO:0000256" key="3">
    <source>
        <dbReference type="ARBA" id="ARBA00022737"/>
    </source>
</evidence>
<dbReference type="InterPro" id="IPR037914">
    <property type="entry name" value="SpoVT-AbrB_sf"/>
</dbReference>
<dbReference type="EMBL" id="RCDA01000005">
    <property type="protein sequence ID" value="RLK46867.1"/>
    <property type="molecule type" value="Genomic_DNA"/>
</dbReference>
<dbReference type="Gene3D" id="3.40.1550.20">
    <property type="entry name" value="Transcriptional regulator MraZ domain"/>
    <property type="match status" value="1"/>
</dbReference>
<dbReference type="NCBIfam" id="TIGR00242">
    <property type="entry name" value="division/cell wall cluster transcriptional repressor MraZ"/>
    <property type="match status" value="1"/>
</dbReference>
<proteinExistence type="inferred from homology"/>
<dbReference type="SUPFAM" id="SSF89447">
    <property type="entry name" value="AbrB/MazE/MraZ-like"/>
    <property type="match status" value="1"/>
</dbReference>
<dbReference type="Pfam" id="PF02381">
    <property type="entry name" value="MraZ"/>
    <property type="match status" value="2"/>
</dbReference>
<reference evidence="9 10" key="1">
    <citation type="submission" date="2018-10" db="EMBL/GenBank/DDBJ databases">
        <title>Genomic Encyclopedia of Type Strains, Phase IV (KMG-IV): sequencing the most valuable type-strain genomes for metagenomic binning, comparative biology and taxonomic classification.</title>
        <authorList>
            <person name="Goeker M."/>
        </authorList>
    </citation>
    <scope>NUCLEOTIDE SEQUENCE [LARGE SCALE GENOMIC DNA]</scope>
    <source>
        <strain evidence="9 10">DSM 12769</strain>
    </source>
</reference>
<dbReference type="GO" id="GO:0009295">
    <property type="term" value="C:nucleoid"/>
    <property type="evidence" value="ECO:0007669"/>
    <property type="project" value="UniProtKB-SubCell"/>
</dbReference>
<dbReference type="InterPro" id="IPR035644">
    <property type="entry name" value="MraZ_C"/>
</dbReference>
<evidence type="ECO:0000256" key="5">
    <source>
        <dbReference type="ARBA" id="ARBA00023125"/>
    </source>
</evidence>
<gene>
    <name evidence="7" type="primary">mraZ</name>
    <name evidence="9" type="ORF">DFR31_2574</name>
</gene>
<dbReference type="GO" id="GO:0005737">
    <property type="term" value="C:cytoplasm"/>
    <property type="evidence" value="ECO:0007669"/>
    <property type="project" value="UniProtKB-UniRule"/>
</dbReference>
<dbReference type="CDD" id="cd16321">
    <property type="entry name" value="MraZ_C"/>
    <property type="match status" value="1"/>
</dbReference>
<dbReference type="InterPro" id="IPR035642">
    <property type="entry name" value="MraZ_N"/>
</dbReference>
<dbReference type="GO" id="GO:0003700">
    <property type="term" value="F:DNA-binding transcription factor activity"/>
    <property type="evidence" value="ECO:0007669"/>
    <property type="project" value="UniProtKB-UniRule"/>
</dbReference>
<dbReference type="InterPro" id="IPR003444">
    <property type="entry name" value="MraZ"/>
</dbReference>